<reference evidence="2" key="1">
    <citation type="journal article" date="2022" name="Mol. Ecol. Resour.">
        <title>The genomes of chicory, endive, great burdock and yacon provide insights into Asteraceae palaeo-polyploidization history and plant inulin production.</title>
        <authorList>
            <person name="Fan W."/>
            <person name="Wang S."/>
            <person name="Wang H."/>
            <person name="Wang A."/>
            <person name="Jiang F."/>
            <person name="Liu H."/>
            <person name="Zhao H."/>
            <person name="Xu D."/>
            <person name="Zhang Y."/>
        </authorList>
    </citation>
    <scope>NUCLEOTIDE SEQUENCE [LARGE SCALE GENOMIC DNA]</scope>
    <source>
        <strain evidence="2">cv. Yunnan</strain>
    </source>
</reference>
<evidence type="ECO:0000313" key="1">
    <source>
        <dbReference type="EMBL" id="KAI3712143.1"/>
    </source>
</evidence>
<keyword evidence="2" id="KW-1185">Reference proteome</keyword>
<protein>
    <submittedName>
        <fullName evidence="1">Uncharacterized protein</fullName>
    </submittedName>
</protein>
<dbReference type="Proteomes" id="UP001056120">
    <property type="component" value="Linkage Group LG24"/>
</dbReference>
<accession>A0ACB9ARY7</accession>
<comment type="caution">
    <text evidence="1">The sequence shown here is derived from an EMBL/GenBank/DDBJ whole genome shotgun (WGS) entry which is preliminary data.</text>
</comment>
<gene>
    <name evidence="1" type="ORF">L1987_70692</name>
</gene>
<proteinExistence type="predicted"/>
<sequence>MIITSLFAKCQKKRMTVNPPTRLPDPYSQLSSVDRWQLPIIHQYTSGCLLLSLQITTISFLTASFSSRASRPITFLKI</sequence>
<name>A0ACB9ARY7_9ASTR</name>
<reference evidence="1 2" key="2">
    <citation type="journal article" date="2022" name="Mol. Ecol. Resour.">
        <title>The genomes of chicory, endive, great burdock and yacon provide insights into Asteraceae paleo-polyploidization history and plant inulin production.</title>
        <authorList>
            <person name="Fan W."/>
            <person name="Wang S."/>
            <person name="Wang H."/>
            <person name="Wang A."/>
            <person name="Jiang F."/>
            <person name="Liu H."/>
            <person name="Zhao H."/>
            <person name="Xu D."/>
            <person name="Zhang Y."/>
        </authorList>
    </citation>
    <scope>NUCLEOTIDE SEQUENCE [LARGE SCALE GENOMIC DNA]</scope>
    <source>
        <strain evidence="2">cv. Yunnan</strain>
        <tissue evidence="1">Leaves</tissue>
    </source>
</reference>
<dbReference type="EMBL" id="CM042041">
    <property type="protein sequence ID" value="KAI3712143.1"/>
    <property type="molecule type" value="Genomic_DNA"/>
</dbReference>
<evidence type="ECO:0000313" key="2">
    <source>
        <dbReference type="Proteomes" id="UP001056120"/>
    </source>
</evidence>
<organism evidence="1 2">
    <name type="scientific">Smallanthus sonchifolius</name>
    <dbReference type="NCBI Taxonomy" id="185202"/>
    <lineage>
        <taxon>Eukaryota</taxon>
        <taxon>Viridiplantae</taxon>
        <taxon>Streptophyta</taxon>
        <taxon>Embryophyta</taxon>
        <taxon>Tracheophyta</taxon>
        <taxon>Spermatophyta</taxon>
        <taxon>Magnoliopsida</taxon>
        <taxon>eudicotyledons</taxon>
        <taxon>Gunneridae</taxon>
        <taxon>Pentapetalae</taxon>
        <taxon>asterids</taxon>
        <taxon>campanulids</taxon>
        <taxon>Asterales</taxon>
        <taxon>Asteraceae</taxon>
        <taxon>Asteroideae</taxon>
        <taxon>Heliantheae alliance</taxon>
        <taxon>Millerieae</taxon>
        <taxon>Smallanthus</taxon>
    </lineage>
</organism>